<protein>
    <recommendedName>
        <fullName evidence="4">Secreted protein</fullName>
    </recommendedName>
</protein>
<keyword evidence="1" id="KW-0812">Transmembrane</keyword>
<dbReference type="InterPro" id="IPR012347">
    <property type="entry name" value="Ferritin-like"/>
</dbReference>
<dbReference type="RefSeq" id="WP_378390333.1">
    <property type="nucleotide sequence ID" value="NZ_JBHLWM010000008.1"/>
</dbReference>
<keyword evidence="1" id="KW-0472">Membrane</keyword>
<keyword evidence="1" id="KW-1133">Transmembrane helix</keyword>
<dbReference type="InterPro" id="IPR009078">
    <property type="entry name" value="Ferritin-like_SF"/>
</dbReference>
<name>A0ABV6EVZ1_9BRAD</name>
<feature type="transmembrane region" description="Helical" evidence="1">
    <location>
        <begin position="6"/>
        <end position="26"/>
    </location>
</feature>
<organism evidence="2 3">
    <name type="scientific">Rhodopseudomonas telluris</name>
    <dbReference type="NCBI Taxonomy" id="644215"/>
    <lineage>
        <taxon>Bacteria</taxon>
        <taxon>Pseudomonadati</taxon>
        <taxon>Pseudomonadota</taxon>
        <taxon>Alphaproteobacteria</taxon>
        <taxon>Hyphomicrobiales</taxon>
        <taxon>Nitrobacteraceae</taxon>
        <taxon>Rhodopseudomonas</taxon>
    </lineage>
</organism>
<dbReference type="Proteomes" id="UP001589775">
    <property type="component" value="Unassembled WGS sequence"/>
</dbReference>
<evidence type="ECO:0000313" key="2">
    <source>
        <dbReference type="EMBL" id="MFC0242396.1"/>
    </source>
</evidence>
<evidence type="ECO:0000313" key="3">
    <source>
        <dbReference type="Proteomes" id="UP001589775"/>
    </source>
</evidence>
<dbReference type="Gene3D" id="1.20.1260.10">
    <property type="match status" value="1"/>
</dbReference>
<comment type="caution">
    <text evidence="2">The sequence shown here is derived from an EMBL/GenBank/DDBJ whole genome shotgun (WGS) entry which is preliminary data.</text>
</comment>
<accession>A0ABV6EVZ1</accession>
<reference evidence="2 3" key="1">
    <citation type="submission" date="2024-09" db="EMBL/GenBank/DDBJ databases">
        <authorList>
            <person name="Sun Q."/>
            <person name="Mori K."/>
        </authorList>
    </citation>
    <scope>NUCLEOTIDE SEQUENCE [LARGE SCALE GENOMIC DNA]</scope>
    <source>
        <strain evidence="2 3">KCTC 23279</strain>
    </source>
</reference>
<sequence>MTRHSLLTTVPSAPVTSVIALFALALSLSRHAQLRYGDSAARLGEDAWPVRCVFETLAAREQHRVEQLEAACLQACGRLPAPADVPWCVPDLVPDQEVIEVQHSELATAYTAWAMAVQHRRRAFVFWSYVIAVATDRAVQAAAEAFAHEALSDGNRLRHERRLAWRAQHDITRKESAERSEPESAALLESLLQRDVTLWSQLAPDDRAVLESAGVRVAAPVAGEAQPETAPLDDVKRRALRRAELLSTLYLDDADRALDQPSLDFAQKLAAESIARLASLRQAAEAVSRR</sequence>
<dbReference type="SUPFAM" id="SSF47240">
    <property type="entry name" value="Ferritin-like"/>
    <property type="match status" value="1"/>
</dbReference>
<keyword evidence="3" id="KW-1185">Reference proteome</keyword>
<gene>
    <name evidence="2" type="ORF">ACFFJ6_18035</name>
</gene>
<evidence type="ECO:0008006" key="4">
    <source>
        <dbReference type="Google" id="ProtNLM"/>
    </source>
</evidence>
<evidence type="ECO:0000256" key="1">
    <source>
        <dbReference type="SAM" id="Phobius"/>
    </source>
</evidence>
<proteinExistence type="predicted"/>
<dbReference type="EMBL" id="JBHLWM010000008">
    <property type="protein sequence ID" value="MFC0242396.1"/>
    <property type="molecule type" value="Genomic_DNA"/>
</dbReference>